<evidence type="ECO:0000313" key="3">
    <source>
        <dbReference type="Proteomes" id="UP000309138"/>
    </source>
</evidence>
<accession>A0A4V5PUB7</accession>
<evidence type="ECO:0000313" key="2">
    <source>
        <dbReference type="EMBL" id="TKD53288.1"/>
    </source>
</evidence>
<dbReference type="RefSeq" id="WP_136941707.1">
    <property type="nucleotide sequence ID" value="NZ_SWKR01000001.1"/>
</dbReference>
<dbReference type="InterPro" id="IPR050902">
    <property type="entry name" value="ABC_Transporter_SBP"/>
</dbReference>
<protein>
    <submittedName>
        <fullName evidence="2">ABC transporter substrate-binding protein</fullName>
    </submittedName>
</protein>
<evidence type="ECO:0000259" key="1">
    <source>
        <dbReference type="Pfam" id="PF01497"/>
    </source>
</evidence>
<dbReference type="EMBL" id="SWKR01000001">
    <property type="protein sequence ID" value="TKD53288.1"/>
    <property type="molecule type" value="Genomic_DNA"/>
</dbReference>
<dbReference type="Pfam" id="PF01497">
    <property type="entry name" value="Peripla_BP_2"/>
    <property type="match status" value="1"/>
</dbReference>
<name>A0A4V5PUB7_9SPHN</name>
<proteinExistence type="predicted"/>
<keyword evidence="3" id="KW-1185">Reference proteome</keyword>
<organism evidence="2 3">
    <name type="scientific">Sphingomonas baiyangensis</name>
    <dbReference type="NCBI Taxonomy" id="2572576"/>
    <lineage>
        <taxon>Bacteria</taxon>
        <taxon>Pseudomonadati</taxon>
        <taxon>Pseudomonadota</taxon>
        <taxon>Alphaproteobacteria</taxon>
        <taxon>Sphingomonadales</taxon>
        <taxon>Sphingomonadaceae</taxon>
        <taxon>Sphingomonas</taxon>
    </lineage>
</organism>
<reference evidence="2 3" key="1">
    <citation type="submission" date="2019-04" db="EMBL/GenBank/DDBJ databases">
        <authorList>
            <person name="Yang Y."/>
            <person name="Wei D."/>
        </authorList>
    </citation>
    <scope>NUCLEOTIDE SEQUENCE [LARGE SCALE GENOMIC DNA]</scope>
    <source>
        <strain evidence="2 3">L-1-4w-11</strain>
    </source>
</reference>
<dbReference type="PANTHER" id="PTHR30535:SF34">
    <property type="entry name" value="MOLYBDATE-BINDING PROTEIN MOLA"/>
    <property type="match status" value="1"/>
</dbReference>
<dbReference type="PROSITE" id="PS51257">
    <property type="entry name" value="PROKAR_LIPOPROTEIN"/>
    <property type="match status" value="1"/>
</dbReference>
<comment type="caution">
    <text evidence="2">The sequence shown here is derived from an EMBL/GenBank/DDBJ whole genome shotgun (WGS) entry which is preliminary data.</text>
</comment>
<dbReference type="AlphaFoldDB" id="A0A4V5PUB7"/>
<dbReference type="PANTHER" id="PTHR30535">
    <property type="entry name" value="VITAMIN B12-BINDING PROTEIN"/>
    <property type="match status" value="1"/>
</dbReference>
<dbReference type="Proteomes" id="UP000309138">
    <property type="component" value="Unassembled WGS sequence"/>
</dbReference>
<sequence length="269" mass="28304">MRWPAILLALLVAGCDVAPPPPAPARAMRIVSLDYCADQYLLKFADRARIAALSPDATRDFSYMRAAARGLPQVAARAEDVLVLRPDLVIRSYGGGPGAEAFFASAGVPVLQLGYAGDLAAVRQAAIDVAAQLGEPARGQALASQIDTRLAALPATTRTEALYLTPGGVTAGEGTLIAAMFDAAGLANFQREPGWHPLPLERLAYEAPDMIAAADFNDNQPHRWSAARHPVAQRQMADRPVVPIEGASTACGGWFVLDAIEALAEGAAR</sequence>
<dbReference type="InterPro" id="IPR002491">
    <property type="entry name" value="ABC_transptr_periplasmic_BD"/>
</dbReference>
<dbReference type="OrthoDB" id="1632039at2"/>
<gene>
    <name evidence="2" type="ORF">FBR43_02920</name>
</gene>
<feature type="domain" description="Fe/B12 periplasmic-binding" evidence="1">
    <location>
        <begin position="66"/>
        <end position="215"/>
    </location>
</feature>
<dbReference type="Gene3D" id="3.40.50.1980">
    <property type="entry name" value="Nitrogenase molybdenum iron protein domain"/>
    <property type="match status" value="2"/>
</dbReference>
<dbReference type="SUPFAM" id="SSF53807">
    <property type="entry name" value="Helical backbone' metal receptor"/>
    <property type="match status" value="1"/>
</dbReference>